<organism evidence="1 2">
    <name type="scientific">Bauhinia variegata</name>
    <name type="common">Purple orchid tree</name>
    <name type="synonym">Phanera variegata</name>
    <dbReference type="NCBI Taxonomy" id="167791"/>
    <lineage>
        <taxon>Eukaryota</taxon>
        <taxon>Viridiplantae</taxon>
        <taxon>Streptophyta</taxon>
        <taxon>Embryophyta</taxon>
        <taxon>Tracheophyta</taxon>
        <taxon>Spermatophyta</taxon>
        <taxon>Magnoliopsida</taxon>
        <taxon>eudicotyledons</taxon>
        <taxon>Gunneridae</taxon>
        <taxon>Pentapetalae</taxon>
        <taxon>rosids</taxon>
        <taxon>fabids</taxon>
        <taxon>Fabales</taxon>
        <taxon>Fabaceae</taxon>
        <taxon>Cercidoideae</taxon>
        <taxon>Cercideae</taxon>
        <taxon>Bauhiniinae</taxon>
        <taxon>Bauhinia</taxon>
    </lineage>
</organism>
<dbReference type="EMBL" id="CM039437">
    <property type="protein sequence ID" value="KAI4305115.1"/>
    <property type="molecule type" value="Genomic_DNA"/>
</dbReference>
<gene>
    <name evidence="1" type="ORF">L6164_028501</name>
</gene>
<evidence type="ECO:0000313" key="2">
    <source>
        <dbReference type="Proteomes" id="UP000828941"/>
    </source>
</evidence>
<proteinExistence type="predicted"/>
<name>A0ACB9L6E0_BAUVA</name>
<reference evidence="1 2" key="1">
    <citation type="journal article" date="2022" name="DNA Res.">
        <title>Chromosomal-level genome assembly of the orchid tree Bauhinia variegata (Leguminosae; Cercidoideae) supports the allotetraploid origin hypothesis of Bauhinia.</title>
        <authorList>
            <person name="Zhong Y."/>
            <person name="Chen Y."/>
            <person name="Zheng D."/>
            <person name="Pang J."/>
            <person name="Liu Y."/>
            <person name="Luo S."/>
            <person name="Meng S."/>
            <person name="Qian L."/>
            <person name="Wei D."/>
            <person name="Dai S."/>
            <person name="Zhou R."/>
        </authorList>
    </citation>
    <scope>NUCLEOTIDE SEQUENCE [LARGE SCALE GENOMIC DNA]</scope>
    <source>
        <strain evidence="1">BV-YZ2020</strain>
    </source>
</reference>
<keyword evidence="2" id="KW-1185">Reference proteome</keyword>
<sequence length="120" mass="13708">MAQPQPQFQIPSPSNSFWVPEFTKVISPSSLARYSVFAFVGSIRISTTLSFADSDSACSKVQMERSLKFFSSITPSPKSFLSTYYSGKIKYLQFPQAYYSWLNNYLFFSSHETMMAPYRA</sequence>
<comment type="caution">
    <text evidence="1">The sequence shown here is derived from an EMBL/GenBank/DDBJ whole genome shotgun (WGS) entry which is preliminary data.</text>
</comment>
<protein>
    <submittedName>
        <fullName evidence="1">Uncharacterized protein</fullName>
    </submittedName>
</protein>
<accession>A0ACB9L6E0</accession>
<evidence type="ECO:0000313" key="1">
    <source>
        <dbReference type="EMBL" id="KAI4305115.1"/>
    </source>
</evidence>
<dbReference type="Proteomes" id="UP000828941">
    <property type="component" value="Chromosome 12"/>
</dbReference>